<proteinExistence type="predicted"/>
<dbReference type="EMBL" id="LR797503">
    <property type="protein sequence ID" value="CAB4221474.1"/>
    <property type="molecule type" value="Genomic_DNA"/>
</dbReference>
<accession>A0A6J5T3S9</accession>
<evidence type="ECO:0000313" key="1">
    <source>
        <dbReference type="EMBL" id="CAB4221474.1"/>
    </source>
</evidence>
<gene>
    <name evidence="1" type="ORF">UFOVP1636_323</name>
</gene>
<reference evidence="1" key="1">
    <citation type="submission" date="2020-05" db="EMBL/GenBank/DDBJ databases">
        <authorList>
            <person name="Chiriac C."/>
            <person name="Salcher M."/>
            <person name="Ghai R."/>
            <person name="Kavagutti S V."/>
        </authorList>
    </citation>
    <scope>NUCLEOTIDE SEQUENCE</scope>
</reference>
<sequence length="540" mass="56951">MAINLTPILAISNAGLLNGKGLAMSGNVLPAINKFNSSPFTRLCSSTLGLAGSNVLVQTTLKSITSFLTGMVPDSLIASVPANLSSSFYFNNLVTDIGIQANLALTNGISGLVEALPALHSSCTTSFELMGSFNQLKSINYADLGFTINNYKDITTGGVNSQFDNLPGGISSPGYKALANQLGNFGTMFDATKLSSLDDPRILCQSLLDNGYIMINDLLAADLIDVSDLENANSAAVLRTLTTIRGLELDSVLSLTKFVSYKPLESLADVLDITKILSPAAANAAGGSLTNLSRKLTNIGGTFNNFEEIKTLYSSIADATIPTLGSQSTIGPDHLFANAIPLLGDGTGTFNNPTMFDLVGALAGQGYVDDINAMADAQTEIMASTLGQALYAAMELLKSNPGSISAMGQVTTAANNLTASVTMQPFLVTSQANFVRSFNRLLKERKNLKTLNLDLASYIGNTQGTVAFVNSLHSISDDPMKLYYPDLIKKLVTNDTYGESILAALAEGQNISLLNNKGIPSYTKLDPLAHATQVTNQLNC</sequence>
<organism evidence="1">
    <name type="scientific">uncultured Caudovirales phage</name>
    <dbReference type="NCBI Taxonomy" id="2100421"/>
    <lineage>
        <taxon>Viruses</taxon>
        <taxon>Duplodnaviria</taxon>
        <taxon>Heunggongvirae</taxon>
        <taxon>Uroviricota</taxon>
        <taxon>Caudoviricetes</taxon>
        <taxon>Peduoviridae</taxon>
        <taxon>Maltschvirus</taxon>
        <taxon>Maltschvirus maltsch</taxon>
    </lineage>
</organism>
<name>A0A6J5T3S9_9CAUD</name>
<protein>
    <submittedName>
        <fullName evidence="1">Uncharacterized protein</fullName>
    </submittedName>
</protein>